<dbReference type="EMBL" id="CABPSE010000024">
    <property type="protein sequence ID" value="VVE51857.1"/>
    <property type="molecule type" value="Genomic_DNA"/>
</dbReference>
<proteinExistence type="predicted"/>
<sequence length="111" mass="11177">MIQGAKRAGLFQLVLGAALVTAGYFTFGATSQIGISMMMAGASMALGGVVQLLSPQQVGLSAKDSPDNGASYNFNGPVNTQAQGNPVGVLYGEMTVGSAVISAGIYAEDQT</sequence>
<reference evidence="2 3" key="1">
    <citation type="submission" date="2019-08" db="EMBL/GenBank/DDBJ databases">
        <authorList>
            <person name="Peeters C."/>
        </authorList>
    </citation>
    <scope>NUCLEOTIDE SEQUENCE [LARGE SCALE GENOMIC DNA]</scope>
    <source>
        <strain evidence="2 3">LMG 31111</strain>
    </source>
</reference>
<dbReference type="AlphaFoldDB" id="A0A5E4YTP3"/>
<evidence type="ECO:0000313" key="2">
    <source>
        <dbReference type="EMBL" id="VVE51857.1"/>
    </source>
</evidence>
<evidence type="ECO:0000313" key="3">
    <source>
        <dbReference type="Proteomes" id="UP000383971"/>
    </source>
</evidence>
<organism evidence="2 3">
    <name type="scientific">Pandoraea communis</name>
    <dbReference type="NCBI Taxonomy" id="2508297"/>
    <lineage>
        <taxon>Bacteria</taxon>
        <taxon>Pseudomonadati</taxon>
        <taxon>Pseudomonadota</taxon>
        <taxon>Betaproteobacteria</taxon>
        <taxon>Burkholderiales</taxon>
        <taxon>Burkholderiaceae</taxon>
        <taxon>Pandoraea</taxon>
    </lineage>
</organism>
<accession>A0A5E4YTP3</accession>
<name>A0A5E4YTP3_9BURK</name>
<keyword evidence="1" id="KW-0472">Membrane</keyword>
<protein>
    <submittedName>
        <fullName evidence="2">Phage tail protein</fullName>
    </submittedName>
</protein>
<dbReference type="Proteomes" id="UP000383971">
    <property type="component" value="Unassembled WGS sequence"/>
</dbReference>
<evidence type="ECO:0000256" key="1">
    <source>
        <dbReference type="SAM" id="Phobius"/>
    </source>
</evidence>
<feature type="transmembrane region" description="Helical" evidence="1">
    <location>
        <begin position="9"/>
        <end position="27"/>
    </location>
</feature>
<keyword evidence="3" id="KW-1185">Reference proteome</keyword>
<keyword evidence="1" id="KW-1133">Transmembrane helix</keyword>
<gene>
    <name evidence="2" type="ORF">PCO31111_04778</name>
</gene>
<keyword evidence="1" id="KW-0812">Transmembrane</keyword>